<comment type="caution">
    <text evidence="3">The sequence shown here is derived from an EMBL/GenBank/DDBJ whole genome shotgun (WGS) entry which is preliminary data.</text>
</comment>
<reference evidence="3 4" key="1">
    <citation type="submission" date="2023-07" db="EMBL/GenBank/DDBJ databases">
        <title>Sorghum-associated microbial communities from plants grown in Nebraska, USA.</title>
        <authorList>
            <person name="Schachtman D."/>
        </authorList>
    </citation>
    <scope>NUCLEOTIDE SEQUENCE [LARGE SCALE GENOMIC DNA]</scope>
    <source>
        <strain evidence="3 4">BE167</strain>
    </source>
</reference>
<protein>
    <recommendedName>
        <fullName evidence="5">DUF4012 domain-containing protein</fullName>
    </recommendedName>
</protein>
<evidence type="ECO:0000313" key="3">
    <source>
        <dbReference type="EMBL" id="MDR7083186.1"/>
    </source>
</evidence>
<feature type="compositionally biased region" description="Basic and acidic residues" evidence="1">
    <location>
        <begin position="1"/>
        <end position="13"/>
    </location>
</feature>
<feature type="region of interest" description="Disordered" evidence="1">
    <location>
        <begin position="1"/>
        <end position="24"/>
    </location>
</feature>
<gene>
    <name evidence="3" type="ORF">J2X01_002479</name>
</gene>
<keyword evidence="2" id="KW-1133">Transmembrane helix</keyword>
<dbReference type="EMBL" id="JAVDVQ010000009">
    <property type="protein sequence ID" value="MDR7083186.1"/>
    <property type="molecule type" value="Genomic_DNA"/>
</dbReference>
<sequence length="620" mass="65908">MNDHRNIQRKQREQNSAARQDAPRRHRRFFRVSATLAVASVTLVCLLFWIDSRASVIKEELEAGLRLLPEIQEAVLNNQSHEAAEGVRKLKTRTEAARNAAADPAWTLASAIPWIGRSFSATSEVARSADDVVTLGVGPLVEVFESLDWSGLLPTNAGTDLGPLKEAAPQVVSAAHAVSASASRLESIETEGLIPQVSEPLVRVRSQLRAASGTLWAAGNAAELAPVMMGSDQPRRYLLLIQNNAEVRASGGIPTALAVITLEQGKMKLDHQTTANALGRMSESVPVDKEQESIYSTRMGRFMQDVNLTPDFPTAAGTALKIWREKTGDTLDGVISVDPVALGFILDSTGPVTLHDKTVMGFSPEMPTELSGRNVVQTLMSDVYAKIPDTSNQDAYFAAVAKEVFSSLASGSGERKALFDGIGKGVDGRRILLWSAHPIEQNVISKYGVGGAISGESVAPAQFGAYFNDGTGAKMDYYVRRTVQLVEECTGTEYGQVKVRVTSTNTAPVDAATSLPSYVTAGGAFGVAAGSVQTNVIAYGPAQANVETASVDGRKTDFAAHHHANRPVGTVTVTLAPGQSSTVELTFGKIVQHGEPNLVVTPTVQPVKDVVLPTANAACD</sequence>
<dbReference type="Pfam" id="PF13196">
    <property type="entry name" value="DUF4012"/>
    <property type="match status" value="1"/>
</dbReference>
<evidence type="ECO:0000256" key="2">
    <source>
        <dbReference type="SAM" id="Phobius"/>
    </source>
</evidence>
<feature type="transmembrane region" description="Helical" evidence="2">
    <location>
        <begin position="29"/>
        <end position="50"/>
    </location>
</feature>
<name>A0ABU1UDI5_9MICC</name>
<evidence type="ECO:0000313" key="4">
    <source>
        <dbReference type="Proteomes" id="UP001252243"/>
    </source>
</evidence>
<keyword evidence="2" id="KW-0812">Transmembrane</keyword>
<proteinExistence type="predicted"/>
<keyword evidence="2" id="KW-0472">Membrane</keyword>
<dbReference type="InterPro" id="IPR025101">
    <property type="entry name" value="DUF4012"/>
</dbReference>
<organism evidence="3 4">
    <name type="scientific">Arthrobacter ginsengisoli</name>
    <dbReference type="NCBI Taxonomy" id="1356565"/>
    <lineage>
        <taxon>Bacteria</taxon>
        <taxon>Bacillati</taxon>
        <taxon>Actinomycetota</taxon>
        <taxon>Actinomycetes</taxon>
        <taxon>Micrococcales</taxon>
        <taxon>Micrococcaceae</taxon>
        <taxon>Arthrobacter</taxon>
    </lineage>
</organism>
<evidence type="ECO:0000256" key="1">
    <source>
        <dbReference type="SAM" id="MobiDB-lite"/>
    </source>
</evidence>
<accession>A0ABU1UDI5</accession>
<evidence type="ECO:0008006" key="5">
    <source>
        <dbReference type="Google" id="ProtNLM"/>
    </source>
</evidence>
<keyword evidence="4" id="KW-1185">Reference proteome</keyword>
<dbReference type="Proteomes" id="UP001252243">
    <property type="component" value="Unassembled WGS sequence"/>
</dbReference>